<gene>
    <name evidence="4" type="ORF">GHT06_017244</name>
</gene>
<dbReference type="Proteomes" id="UP000820818">
    <property type="component" value="Linkage Group LG6"/>
</dbReference>
<feature type="compositionally biased region" description="Acidic residues" evidence="2">
    <location>
        <begin position="532"/>
        <end position="546"/>
    </location>
</feature>
<feature type="region of interest" description="Disordered" evidence="2">
    <location>
        <begin position="387"/>
        <end position="408"/>
    </location>
</feature>
<dbReference type="GO" id="GO:0048487">
    <property type="term" value="F:beta-tubulin binding"/>
    <property type="evidence" value="ECO:0007669"/>
    <property type="project" value="TreeGrafter"/>
</dbReference>
<evidence type="ECO:0000256" key="1">
    <source>
        <dbReference type="ARBA" id="ARBA00024332"/>
    </source>
</evidence>
<dbReference type="Pfam" id="PF15927">
    <property type="entry name" value="Casc1_N"/>
    <property type="match status" value="1"/>
</dbReference>
<protein>
    <recommendedName>
        <fullName evidence="3">IC97/Casc1 N-terminal domain-containing protein</fullName>
    </recommendedName>
</protein>
<dbReference type="GO" id="GO:0005930">
    <property type="term" value="C:axoneme"/>
    <property type="evidence" value="ECO:0007669"/>
    <property type="project" value="TreeGrafter"/>
</dbReference>
<dbReference type="AlphaFoldDB" id="A0AAD5PRR0"/>
<dbReference type="PANTHER" id="PTHR20929:SF11">
    <property type="entry name" value="DYNEIN AXONEMAL INTERMEDIATE CHAIN 7"/>
    <property type="match status" value="1"/>
</dbReference>
<proteinExistence type="inferred from homology"/>
<evidence type="ECO:0000313" key="4">
    <source>
        <dbReference type="EMBL" id="KAI9557416.1"/>
    </source>
</evidence>
<comment type="caution">
    <text evidence="4">The sequence shown here is derived from an EMBL/GenBank/DDBJ whole genome shotgun (WGS) entry which is preliminary data.</text>
</comment>
<feature type="region of interest" description="Disordered" evidence="2">
    <location>
        <begin position="1"/>
        <end position="46"/>
    </location>
</feature>
<organism evidence="4 5">
    <name type="scientific">Daphnia sinensis</name>
    <dbReference type="NCBI Taxonomy" id="1820382"/>
    <lineage>
        <taxon>Eukaryota</taxon>
        <taxon>Metazoa</taxon>
        <taxon>Ecdysozoa</taxon>
        <taxon>Arthropoda</taxon>
        <taxon>Crustacea</taxon>
        <taxon>Branchiopoda</taxon>
        <taxon>Diplostraca</taxon>
        <taxon>Cladocera</taxon>
        <taxon>Anomopoda</taxon>
        <taxon>Daphniidae</taxon>
        <taxon>Daphnia</taxon>
        <taxon>Daphnia similis group</taxon>
    </lineage>
</organism>
<comment type="similarity">
    <text evidence="1">Belongs to the DNAI7 family.</text>
</comment>
<accession>A0AAD5PRR0</accession>
<name>A0AAD5PRR0_9CRUS</name>
<keyword evidence="5" id="KW-1185">Reference proteome</keyword>
<dbReference type="InterPro" id="IPR031826">
    <property type="entry name" value="IC97/Casc1_N"/>
</dbReference>
<sequence length="780" mass="88047">MKSRKQLEAQQRYKKEQEERQRIKNEELRLEMERRRREQQEKEEHEARIKKERQIREVELCRLHCERSTALLTLCTASVASWAIQQWQLKKFYWCMRCDGLPDPGHLPQLNAYRYRWIENSQNTEPCMERLLSRAPEFNQVLHDLNDLLENTHDIPMNQVQQLSQMQRELSKLLGQEIEAAVKSVLSDVERHLLPDETQLNVQTCSKLFTLALGTDTAKNSSLTLHDFPRLGVRLDLPQIVLTNAKPVVASFVWFKEGHYLEPPLINGVPSLPSILHPLAEDDPLYNLVPENMRSKQKEVPIDVDLVAVDRVVDQRGSPADDVNADVLDLNSYLLVMGILELQLLQLPVQPRRFADWTVAYLEDGDAIKTYEFRAIFSESVAAKEAEKAGKRGKNDDDDDPSEGKESNEELRKLISFKIKLPPTAFWLGCPRPVIYQKDSGTWKSKGVWDVRFFEEIGGPTVQFRLEEPAIVAFAQAKRLNLPLQGWTLVPSHMRSSIINSLVSKAPAEAAKGSNANEARGAGGGGGGGGEGGDEWSDDEGSDDEEGGGRGNGTAVVEEAADEPDEIEYDPEARSITLTLNGAIVSLDIEIQEHQVLLRRVRTSVIVNVQDLTNRAMTPFELIKSLRRRGLEISPSHEVSSTVEELAKNKNRAVENHLYRCLAILAASEKFSFLHSRWNQMAGDENFVLQYQKLENETMSPPALAQVSLDRTRLLPFNESSLSLEQENVKDAEPQFYADLLNALFESSPVELRNQILDPSPAFVSTIYTMLAATRPASTA</sequence>
<feature type="compositionally biased region" description="Gly residues" evidence="2">
    <location>
        <begin position="521"/>
        <end position="531"/>
    </location>
</feature>
<evidence type="ECO:0000259" key="3">
    <source>
        <dbReference type="Pfam" id="PF15927"/>
    </source>
</evidence>
<reference evidence="4 5" key="1">
    <citation type="submission" date="2022-05" db="EMBL/GenBank/DDBJ databases">
        <title>A multi-omics perspective on studying reproductive biology in Daphnia sinensis.</title>
        <authorList>
            <person name="Jia J."/>
        </authorList>
    </citation>
    <scope>NUCLEOTIDE SEQUENCE [LARGE SCALE GENOMIC DNA]</scope>
    <source>
        <strain evidence="4 5">WSL</strain>
    </source>
</reference>
<evidence type="ECO:0000256" key="2">
    <source>
        <dbReference type="SAM" id="MobiDB-lite"/>
    </source>
</evidence>
<feature type="region of interest" description="Disordered" evidence="2">
    <location>
        <begin position="510"/>
        <end position="554"/>
    </location>
</feature>
<dbReference type="GO" id="GO:0008017">
    <property type="term" value="F:microtubule binding"/>
    <property type="evidence" value="ECO:0007669"/>
    <property type="project" value="TreeGrafter"/>
</dbReference>
<evidence type="ECO:0000313" key="5">
    <source>
        <dbReference type="Proteomes" id="UP000820818"/>
    </source>
</evidence>
<dbReference type="InterPro" id="IPR023247">
    <property type="entry name" value="IC97/Dnai7-like"/>
</dbReference>
<dbReference type="EMBL" id="WJBH02000006">
    <property type="protein sequence ID" value="KAI9557416.1"/>
    <property type="molecule type" value="Genomic_DNA"/>
</dbReference>
<dbReference type="PANTHER" id="PTHR20929">
    <property type="entry name" value="LUNG ADENOMA SUSCEPTIBILITY 1-RELATED"/>
    <property type="match status" value="1"/>
</dbReference>
<feature type="domain" description="IC97/Casc1 N-terminal" evidence="3">
    <location>
        <begin position="15"/>
        <end position="220"/>
    </location>
</feature>